<name>A0A345ZC90_9BACT</name>
<evidence type="ECO:0008006" key="4">
    <source>
        <dbReference type="Google" id="ProtNLM"/>
    </source>
</evidence>
<accession>A0A345ZC90</accession>
<reference evidence="2 3" key="1">
    <citation type="submission" date="2017-12" db="EMBL/GenBank/DDBJ databases">
        <title>Chromulinavorax destructans is a abundant pathogen of dominant heterotrophic picoflagllates.</title>
        <authorList>
            <person name="Deeg C.M."/>
            <person name="Zimmer M."/>
            <person name="Suttle C.A."/>
        </authorList>
    </citation>
    <scope>NUCLEOTIDE SEQUENCE [LARGE SCALE GENOMIC DNA]</scope>
    <source>
        <strain evidence="2 3">SeV1</strain>
    </source>
</reference>
<evidence type="ECO:0000313" key="3">
    <source>
        <dbReference type="Proteomes" id="UP000254834"/>
    </source>
</evidence>
<dbReference type="Proteomes" id="UP000254834">
    <property type="component" value="Chromosome"/>
</dbReference>
<dbReference type="KEGG" id="cdes:C0J27_04135"/>
<dbReference type="AlphaFoldDB" id="A0A345ZC90"/>
<keyword evidence="1" id="KW-0472">Membrane</keyword>
<proteinExistence type="predicted"/>
<keyword evidence="1" id="KW-0812">Transmembrane</keyword>
<gene>
    <name evidence="2" type="ORF">C0J27_04135</name>
</gene>
<organism evidence="2 3">
    <name type="scientific">Candidatus Chromulinivorax destructor</name>
    <dbReference type="NCBI Taxonomy" id="2066483"/>
    <lineage>
        <taxon>Bacteria</taxon>
        <taxon>Candidatus Babelota</taxon>
        <taxon>Candidatus Babeliae</taxon>
        <taxon>Candidatus Babeliales</taxon>
        <taxon>Candidatus Chromulinivoraceae</taxon>
        <taxon>Candidatus Chromulinivorax</taxon>
    </lineage>
</organism>
<keyword evidence="3" id="KW-1185">Reference proteome</keyword>
<evidence type="ECO:0000313" key="2">
    <source>
        <dbReference type="EMBL" id="AXK60907.1"/>
    </source>
</evidence>
<protein>
    <recommendedName>
        <fullName evidence="4">Cell division protein FtsL</fullName>
    </recommendedName>
</protein>
<sequence>MVKHSNLCFTVGIMKVSVMKKISAVVLFFCFHALLIFFQVHKQSHYLKLSYDIQKLQTQHAQLTQQKSHLLYTLHTYQQPRQIQAIAEKKLFMKSIELKDVKKSYETTT</sequence>
<dbReference type="EMBL" id="CP025544">
    <property type="protein sequence ID" value="AXK60907.1"/>
    <property type="molecule type" value="Genomic_DNA"/>
</dbReference>
<evidence type="ECO:0000256" key="1">
    <source>
        <dbReference type="SAM" id="Phobius"/>
    </source>
</evidence>
<feature type="transmembrane region" description="Helical" evidence="1">
    <location>
        <begin position="22"/>
        <end position="40"/>
    </location>
</feature>
<keyword evidence="1" id="KW-1133">Transmembrane helix</keyword>